<dbReference type="AlphaFoldDB" id="A0A1S8CM45"/>
<accession>A0A1S8CM45</accession>
<organism evidence="1 2">
    <name type="scientific">Serratia oryzae</name>
    <dbReference type="NCBI Taxonomy" id="2034155"/>
    <lineage>
        <taxon>Bacteria</taxon>
        <taxon>Pseudomonadati</taxon>
        <taxon>Pseudomonadota</taxon>
        <taxon>Gammaproteobacteria</taxon>
        <taxon>Enterobacterales</taxon>
        <taxon>Yersiniaceae</taxon>
        <taxon>Serratia</taxon>
    </lineage>
</organism>
<evidence type="ECO:0000313" key="1">
    <source>
        <dbReference type="EMBL" id="OMQ23569.1"/>
    </source>
</evidence>
<sequence>MRHIYPDEINQLIDLDDSTARSKLKAAHSDTEGVGKARWCIRQRNRIGTEVLLRSVVTESIQISHFNDSEAF</sequence>
<gene>
    <name evidence="1" type="ORF">BMI79_08595</name>
</gene>
<name>A0A1S8CM45_9GAMM</name>
<dbReference type="Proteomes" id="UP000216021">
    <property type="component" value="Unassembled WGS sequence"/>
</dbReference>
<proteinExistence type="predicted"/>
<evidence type="ECO:0000313" key="2">
    <source>
        <dbReference type="Proteomes" id="UP000216021"/>
    </source>
</evidence>
<comment type="caution">
    <text evidence="1">The sequence shown here is derived from an EMBL/GenBank/DDBJ whole genome shotgun (WGS) entry which is preliminary data.</text>
</comment>
<dbReference type="STRING" id="2034155.BMI79_08595"/>
<reference evidence="1 2" key="1">
    <citation type="submission" date="2016-11" db="EMBL/GenBank/DDBJ databases">
        <title>Rahnella oryzae sp. nov., isolated from rice root.</title>
        <authorList>
            <person name="Zhang X.-X."/>
            <person name="Zhang J."/>
        </authorList>
    </citation>
    <scope>NUCLEOTIDE SEQUENCE [LARGE SCALE GENOMIC DNA]</scope>
    <source>
        <strain evidence="1 2">J11-6</strain>
    </source>
</reference>
<keyword evidence="2" id="KW-1185">Reference proteome</keyword>
<dbReference type="EMBL" id="MOXD01000004">
    <property type="protein sequence ID" value="OMQ23569.1"/>
    <property type="molecule type" value="Genomic_DNA"/>
</dbReference>
<protein>
    <submittedName>
        <fullName evidence="1">Uncharacterized protein</fullName>
    </submittedName>
</protein>